<dbReference type="RefSeq" id="WP_159902594.1">
    <property type="nucleotide sequence ID" value="NZ_BAABFX010000046.1"/>
</dbReference>
<evidence type="ECO:0000256" key="4">
    <source>
        <dbReference type="ARBA" id="ARBA00022840"/>
    </source>
</evidence>
<dbReference type="InterPro" id="IPR003439">
    <property type="entry name" value="ABC_transporter-like_ATP-bd"/>
</dbReference>
<dbReference type="PANTHER" id="PTHR43117:SF4">
    <property type="entry name" value="OSMOPROTECTANT IMPORT ATP-BINDING PROTEIN OSMV"/>
    <property type="match status" value="1"/>
</dbReference>
<keyword evidence="3" id="KW-0547">Nucleotide-binding</keyword>
<keyword evidence="2" id="KW-0813">Transport</keyword>
<evidence type="ECO:0000256" key="3">
    <source>
        <dbReference type="ARBA" id="ARBA00022741"/>
    </source>
</evidence>
<dbReference type="SUPFAM" id="SSF54631">
    <property type="entry name" value="CBS-domain pair"/>
    <property type="match status" value="1"/>
</dbReference>
<dbReference type="GO" id="GO:0005524">
    <property type="term" value="F:ATP binding"/>
    <property type="evidence" value="ECO:0007669"/>
    <property type="project" value="UniProtKB-KW"/>
</dbReference>
<comment type="similarity">
    <text evidence="1">Belongs to the ABC transporter superfamily.</text>
</comment>
<evidence type="ECO:0000256" key="1">
    <source>
        <dbReference type="ARBA" id="ARBA00005417"/>
    </source>
</evidence>
<feature type="domain" description="ABC transporter" evidence="5">
    <location>
        <begin position="2"/>
        <end position="237"/>
    </location>
</feature>
<dbReference type="Pfam" id="PF00005">
    <property type="entry name" value="ABC_tran"/>
    <property type="match status" value="1"/>
</dbReference>
<dbReference type="Gene3D" id="3.40.50.300">
    <property type="entry name" value="P-loop containing nucleotide triphosphate hydrolases"/>
    <property type="match status" value="1"/>
</dbReference>
<evidence type="ECO:0000313" key="6">
    <source>
        <dbReference type="EMBL" id="GAA4402255.1"/>
    </source>
</evidence>
<dbReference type="SUPFAM" id="SSF52540">
    <property type="entry name" value="P-loop containing nucleoside triphosphate hydrolases"/>
    <property type="match status" value="1"/>
</dbReference>
<protein>
    <submittedName>
        <fullName evidence="6">ATP-binding cassette domain-containing protein</fullName>
    </submittedName>
</protein>
<proteinExistence type="inferred from homology"/>
<organism evidence="6 7">
    <name type="scientific">Ornithinibacter aureus</name>
    <dbReference type="NCBI Taxonomy" id="622664"/>
    <lineage>
        <taxon>Bacteria</taxon>
        <taxon>Bacillati</taxon>
        <taxon>Actinomycetota</taxon>
        <taxon>Actinomycetes</taxon>
        <taxon>Micrococcales</taxon>
        <taxon>Intrasporangiaceae</taxon>
        <taxon>Ornithinibacter</taxon>
    </lineage>
</organism>
<comment type="caution">
    <text evidence="6">The sequence shown here is derived from an EMBL/GenBank/DDBJ whole genome shotgun (WGS) entry which is preliminary data.</text>
</comment>
<dbReference type="InterPro" id="IPR003593">
    <property type="entry name" value="AAA+_ATPase"/>
</dbReference>
<keyword evidence="4 6" id="KW-0067">ATP-binding</keyword>
<evidence type="ECO:0000256" key="2">
    <source>
        <dbReference type="ARBA" id="ARBA00022448"/>
    </source>
</evidence>
<dbReference type="InterPro" id="IPR017871">
    <property type="entry name" value="ABC_transporter-like_CS"/>
</dbReference>
<sequence length="367" mass="39427">MIRFDAVTKQFPDGTIAVDDLTLTAPTGKITVLVGPSGCGKTTSLRMVNRMIEPTSGTISLDGQDTGRMNAAELRRGIGYVIQHAGLFPHRTVLDNIGTVPRLLGWDKKRTRDVSAELLERVGLAPELGARYPAQLSGGQQQRVGVARALAADPPVMLMDEPFSAVDPVVRDQLQDEFLRLQSELGKTILLVTHDIDEAIKLGDQVAVLRVGGRLAQVAEPAYLLAHPADDFVADFVGRDRGYRALQFQQVPRLPLRAEPTVLLGEVPSRSDSAWLLVVDGSRRPVGWVEPAQVGARAVTEADLHRGGTVAPAQGSLRAALDAALSSPSRRGVIVDDAGELCGTVLAHEVLTAIEETDRPERDEGLS</sequence>
<dbReference type="PROSITE" id="PS50893">
    <property type="entry name" value="ABC_TRANSPORTER_2"/>
    <property type="match status" value="1"/>
</dbReference>
<dbReference type="InterPro" id="IPR027417">
    <property type="entry name" value="P-loop_NTPase"/>
</dbReference>
<gene>
    <name evidence="6" type="ORF">GCM10023153_31220</name>
</gene>
<dbReference type="PANTHER" id="PTHR43117">
    <property type="entry name" value="OSMOPROTECTANT IMPORT ATP-BINDING PROTEIN OSMV"/>
    <property type="match status" value="1"/>
</dbReference>
<accession>A0ABP8K8D9</accession>
<dbReference type="InterPro" id="IPR046342">
    <property type="entry name" value="CBS_dom_sf"/>
</dbReference>
<dbReference type="SMART" id="SM00382">
    <property type="entry name" value="AAA"/>
    <property type="match status" value="1"/>
</dbReference>
<name>A0ABP8K8D9_9MICO</name>
<evidence type="ECO:0000259" key="5">
    <source>
        <dbReference type="PROSITE" id="PS50893"/>
    </source>
</evidence>
<evidence type="ECO:0000313" key="7">
    <source>
        <dbReference type="Proteomes" id="UP001500390"/>
    </source>
</evidence>
<dbReference type="Proteomes" id="UP001500390">
    <property type="component" value="Unassembled WGS sequence"/>
</dbReference>
<keyword evidence="7" id="KW-1185">Reference proteome</keyword>
<dbReference type="PROSITE" id="PS00211">
    <property type="entry name" value="ABC_TRANSPORTER_1"/>
    <property type="match status" value="1"/>
</dbReference>
<dbReference type="EMBL" id="BAABFX010000046">
    <property type="protein sequence ID" value="GAA4402255.1"/>
    <property type="molecule type" value="Genomic_DNA"/>
</dbReference>
<reference evidence="7" key="1">
    <citation type="journal article" date="2019" name="Int. J. Syst. Evol. Microbiol.">
        <title>The Global Catalogue of Microorganisms (GCM) 10K type strain sequencing project: providing services to taxonomists for standard genome sequencing and annotation.</title>
        <authorList>
            <consortium name="The Broad Institute Genomics Platform"/>
            <consortium name="The Broad Institute Genome Sequencing Center for Infectious Disease"/>
            <person name="Wu L."/>
            <person name="Ma J."/>
        </authorList>
    </citation>
    <scope>NUCLEOTIDE SEQUENCE [LARGE SCALE GENOMIC DNA]</scope>
    <source>
        <strain evidence="7">JCM 17738</strain>
    </source>
</reference>